<dbReference type="EMBL" id="JAAVMB010000012">
    <property type="protein sequence ID" value="NKC68540.1"/>
    <property type="molecule type" value="Genomic_DNA"/>
</dbReference>
<protein>
    <submittedName>
        <fullName evidence="8">Amino acid permease</fullName>
    </submittedName>
</protein>
<dbReference type="PIRSF" id="PIRSF006060">
    <property type="entry name" value="AA_transporter"/>
    <property type="match status" value="1"/>
</dbReference>
<name>A0A7X6DA20_9ENTE</name>
<dbReference type="Proteomes" id="UP000521358">
    <property type="component" value="Unassembled WGS sequence"/>
</dbReference>
<gene>
    <name evidence="8" type="ORF">HED35_10610</name>
</gene>
<dbReference type="InterPro" id="IPR002293">
    <property type="entry name" value="AA/rel_permease1"/>
</dbReference>
<evidence type="ECO:0000256" key="6">
    <source>
        <dbReference type="ARBA" id="ARBA00023136"/>
    </source>
</evidence>
<feature type="transmembrane region" description="Helical" evidence="7">
    <location>
        <begin position="82"/>
        <end position="106"/>
    </location>
</feature>
<evidence type="ECO:0000256" key="7">
    <source>
        <dbReference type="SAM" id="Phobius"/>
    </source>
</evidence>
<keyword evidence="2" id="KW-0813">Transport</keyword>
<feature type="transmembrane region" description="Helical" evidence="7">
    <location>
        <begin position="37"/>
        <end position="61"/>
    </location>
</feature>
<dbReference type="GO" id="GO:0022857">
    <property type="term" value="F:transmembrane transporter activity"/>
    <property type="evidence" value="ECO:0007669"/>
    <property type="project" value="InterPro"/>
</dbReference>
<feature type="transmembrane region" description="Helical" evidence="7">
    <location>
        <begin position="324"/>
        <end position="342"/>
    </location>
</feature>
<evidence type="ECO:0000256" key="1">
    <source>
        <dbReference type="ARBA" id="ARBA00004651"/>
    </source>
</evidence>
<evidence type="ECO:0000313" key="8">
    <source>
        <dbReference type="EMBL" id="NKC68540.1"/>
    </source>
</evidence>
<dbReference type="Pfam" id="PF13520">
    <property type="entry name" value="AA_permease_2"/>
    <property type="match status" value="1"/>
</dbReference>
<dbReference type="GO" id="GO:0005886">
    <property type="term" value="C:plasma membrane"/>
    <property type="evidence" value="ECO:0007669"/>
    <property type="project" value="UniProtKB-SubCell"/>
</dbReference>
<keyword evidence="6 7" id="KW-0472">Membrane</keyword>
<comment type="subcellular location">
    <subcellularLocation>
        <location evidence="1">Cell membrane</location>
        <topology evidence="1">Multi-pass membrane protein</topology>
    </subcellularLocation>
</comment>
<feature type="transmembrane region" description="Helical" evidence="7">
    <location>
        <begin position="122"/>
        <end position="141"/>
    </location>
</feature>
<evidence type="ECO:0000256" key="4">
    <source>
        <dbReference type="ARBA" id="ARBA00022692"/>
    </source>
</evidence>
<feature type="transmembrane region" description="Helical" evidence="7">
    <location>
        <begin position="354"/>
        <end position="381"/>
    </location>
</feature>
<feature type="transmembrane region" description="Helical" evidence="7">
    <location>
        <begin position="153"/>
        <end position="175"/>
    </location>
</feature>
<feature type="transmembrane region" description="Helical" evidence="7">
    <location>
        <begin position="229"/>
        <end position="252"/>
    </location>
</feature>
<dbReference type="AlphaFoldDB" id="A0A7X6DA20"/>
<dbReference type="RefSeq" id="WP_167807728.1">
    <property type="nucleotide sequence ID" value="NZ_JAAVMB010000012.1"/>
</dbReference>
<comment type="caution">
    <text evidence="8">The sequence shown here is derived from an EMBL/GenBank/DDBJ whole genome shotgun (WGS) entry which is preliminary data.</text>
</comment>
<keyword evidence="5 7" id="KW-1133">Transmembrane helix</keyword>
<feature type="transmembrane region" description="Helical" evidence="7">
    <location>
        <begin position="433"/>
        <end position="453"/>
    </location>
</feature>
<accession>A0A7X6DA20</accession>
<feature type="transmembrane region" description="Helical" evidence="7">
    <location>
        <begin position="7"/>
        <end position="25"/>
    </location>
</feature>
<organism evidence="8 9">
    <name type="scientific">Vagococcus fluvialis</name>
    <dbReference type="NCBI Taxonomy" id="2738"/>
    <lineage>
        <taxon>Bacteria</taxon>
        <taxon>Bacillati</taxon>
        <taxon>Bacillota</taxon>
        <taxon>Bacilli</taxon>
        <taxon>Lactobacillales</taxon>
        <taxon>Enterococcaceae</taxon>
        <taxon>Vagococcus</taxon>
    </lineage>
</organism>
<feature type="transmembrane region" description="Helical" evidence="7">
    <location>
        <begin position="402"/>
        <end position="421"/>
    </location>
</feature>
<sequence>MTSKKNNLSKFGFFAMTASLFITVYEYPTFADNGKTLIFFLLLCGFCWFLPVALCSAELATVKGYQEGGIYSWVGKNLGSKFGFSALFFQWFQITVGFVTMIYFIIGTLSDVFKIPSLNENLWVKFLSVLIIFWILTFLQLKGTETTEKIAKYGFSIGIIVPVLIMFVLAIKYLLEGNPVSTNFTKSSFLPNKAHFSALVSFVLAYMGVEASATHIMSLENPKKNYPMIMLILVFVGIILSTIGGSVVSMVLKGDISANTGVVDAFKVLLPDSSFIVIVLGVLISFGVMAQVSSWIVSPTEGLQYAATKGLLPKIFEKKNSSDVPVPLLIVQGIIVSLWAAVLTFGSGNSGGNIAFQTAISLTVVIYLCAYLLFFLSYFVLIYKKQDLKRDYQVPGGLMVKTLFAGIGFIVSVAAIATAFIKPSSMSASDGKTYLLTLSISLIVTISIPLLMFQFYGKKHQKIEGDNNENDERRVKKII</sequence>
<keyword evidence="3" id="KW-1003">Cell membrane</keyword>
<evidence type="ECO:0000256" key="2">
    <source>
        <dbReference type="ARBA" id="ARBA00022448"/>
    </source>
</evidence>
<proteinExistence type="predicted"/>
<dbReference type="InterPro" id="IPR050367">
    <property type="entry name" value="APC_superfamily"/>
</dbReference>
<evidence type="ECO:0000313" key="9">
    <source>
        <dbReference type="Proteomes" id="UP000521358"/>
    </source>
</evidence>
<evidence type="ECO:0000256" key="3">
    <source>
        <dbReference type="ARBA" id="ARBA00022475"/>
    </source>
</evidence>
<feature type="transmembrane region" description="Helical" evidence="7">
    <location>
        <begin position="275"/>
        <end position="297"/>
    </location>
</feature>
<dbReference type="PANTHER" id="PTHR42770">
    <property type="entry name" value="AMINO ACID TRANSPORTER-RELATED"/>
    <property type="match status" value="1"/>
</dbReference>
<feature type="transmembrane region" description="Helical" evidence="7">
    <location>
        <begin position="195"/>
        <end position="217"/>
    </location>
</feature>
<reference evidence="8 9" key="1">
    <citation type="submission" date="2020-03" db="EMBL/GenBank/DDBJ databases">
        <title>Bacterial samples isolated from urine from healthy bovine heifers (Gyr breed).</title>
        <authorList>
            <person name="Giannattasio-Ferraz S."/>
            <person name="Maskeri L."/>
            <person name="Penido A."/>
            <person name="Barbosa-Stancioli E.F."/>
            <person name="Putonti C."/>
        </authorList>
    </citation>
    <scope>NUCLEOTIDE SEQUENCE [LARGE SCALE GENOMIC DNA]</scope>
    <source>
        <strain evidence="8 9">UFMG-H7</strain>
    </source>
</reference>
<dbReference type="PANTHER" id="PTHR42770:SF15">
    <property type="entry name" value="GLUTAMATE_GAMMA-AMINOBUTYRATE ANTIPORTER-RELATED"/>
    <property type="match status" value="1"/>
</dbReference>
<dbReference type="Gene3D" id="1.20.1740.10">
    <property type="entry name" value="Amino acid/polyamine transporter I"/>
    <property type="match status" value="1"/>
</dbReference>
<evidence type="ECO:0000256" key="5">
    <source>
        <dbReference type="ARBA" id="ARBA00022989"/>
    </source>
</evidence>
<keyword evidence="4 7" id="KW-0812">Transmembrane</keyword>